<keyword evidence="2" id="KW-0472">Membrane</keyword>
<evidence type="ECO:0000256" key="1">
    <source>
        <dbReference type="SAM" id="MobiDB-lite"/>
    </source>
</evidence>
<evidence type="ECO:0000313" key="4">
    <source>
        <dbReference type="Proteomes" id="UP000278143"/>
    </source>
</evidence>
<dbReference type="Proteomes" id="UP000278143">
    <property type="component" value="Unassembled WGS sequence"/>
</dbReference>
<dbReference type="EMBL" id="KZ989420">
    <property type="protein sequence ID" value="RKP26455.1"/>
    <property type="molecule type" value="Genomic_DNA"/>
</dbReference>
<protein>
    <submittedName>
        <fullName evidence="3">Uncharacterized protein</fullName>
    </submittedName>
</protein>
<evidence type="ECO:0000256" key="2">
    <source>
        <dbReference type="SAM" id="Phobius"/>
    </source>
</evidence>
<feature type="region of interest" description="Disordered" evidence="1">
    <location>
        <begin position="1"/>
        <end position="99"/>
    </location>
</feature>
<name>A0A4P9Z274_9FUNG</name>
<evidence type="ECO:0000313" key="3">
    <source>
        <dbReference type="EMBL" id="RKP26455.1"/>
    </source>
</evidence>
<proteinExistence type="predicted"/>
<accession>A0A4P9Z274</accession>
<organism evidence="3 4">
    <name type="scientific">Syncephalis pseudoplumigaleata</name>
    <dbReference type="NCBI Taxonomy" id="1712513"/>
    <lineage>
        <taxon>Eukaryota</taxon>
        <taxon>Fungi</taxon>
        <taxon>Fungi incertae sedis</taxon>
        <taxon>Zoopagomycota</taxon>
        <taxon>Zoopagomycotina</taxon>
        <taxon>Zoopagomycetes</taxon>
        <taxon>Zoopagales</taxon>
        <taxon>Piptocephalidaceae</taxon>
        <taxon>Syncephalis</taxon>
    </lineage>
</organism>
<keyword evidence="4" id="KW-1185">Reference proteome</keyword>
<feature type="transmembrane region" description="Helical" evidence="2">
    <location>
        <begin position="131"/>
        <end position="151"/>
    </location>
</feature>
<feature type="compositionally biased region" description="Low complexity" evidence="1">
    <location>
        <begin position="63"/>
        <end position="78"/>
    </location>
</feature>
<keyword evidence="2" id="KW-1133">Transmembrane helix</keyword>
<reference evidence="4" key="1">
    <citation type="journal article" date="2018" name="Nat. Microbiol.">
        <title>Leveraging single-cell genomics to expand the fungal tree of life.</title>
        <authorList>
            <person name="Ahrendt S.R."/>
            <person name="Quandt C.A."/>
            <person name="Ciobanu D."/>
            <person name="Clum A."/>
            <person name="Salamov A."/>
            <person name="Andreopoulos B."/>
            <person name="Cheng J.F."/>
            <person name="Woyke T."/>
            <person name="Pelin A."/>
            <person name="Henrissat B."/>
            <person name="Reynolds N.K."/>
            <person name="Benny G.L."/>
            <person name="Smith M.E."/>
            <person name="James T.Y."/>
            <person name="Grigoriev I.V."/>
        </authorList>
    </citation>
    <scope>NUCLEOTIDE SEQUENCE [LARGE SCALE GENOMIC DNA]</scope>
    <source>
        <strain evidence="4">Benny S71-1</strain>
    </source>
</reference>
<dbReference type="OrthoDB" id="5595464at2759"/>
<keyword evidence="2" id="KW-0812">Transmembrane</keyword>
<sequence>MRAHSRESESDQAMTARPLAASNGLEPTHPPSVDMPVSPADFINCYNGMLNDDNDDDDDRQGSEASSDSASSTSFSPSCLPRRHRRHRRHLDRARRGAPIGRGEQHVCAPLSRWEEKLRSERRQTIRLQRILFCLAAMLTFLPLLLLIPVAQPFWTIAIADLLLLMGTWSAIIVGGAGDVPVAIAAASIRAHLQLKLRKIARQQKRAHALRHVFRRHSHMAHQEHLHPAWMHGNGGSSGIYYNQDMRCVQLHLRSDDMDGPDPNAISPELLVMPPPAYFVATREPPAYVQEPDKPPRYAALAMDQANSVADHDRASTVIIQSAQL</sequence>
<feature type="compositionally biased region" description="Basic residues" evidence="1">
    <location>
        <begin position="81"/>
        <end position="93"/>
    </location>
</feature>
<gene>
    <name evidence="3" type="ORF">SYNPS1DRAFT_27850</name>
</gene>
<dbReference type="AlphaFoldDB" id="A0A4P9Z274"/>
<feature type="transmembrane region" description="Helical" evidence="2">
    <location>
        <begin position="163"/>
        <end position="189"/>
    </location>
</feature>